<gene>
    <name evidence="1" type="ORF">PHLCEN_2v3033</name>
</gene>
<dbReference type="Proteomes" id="UP000186601">
    <property type="component" value="Unassembled WGS sequence"/>
</dbReference>
<name>A0A2R6R7E9_9APHY</name>
<dbReference type="EMBL" id="MLYV02000271">
    <property type="protein sequence ID" value="PSS22667.1"/>
    <property type="molecule type" value="Genomic_DNA"/>
</dbReference>
<evidence type="ECO:0000313" key="2">
    <source>
        <dbReference type="Proteomes" id="UP000186601"/>
    </source>
</evidence>
<protein>
    <submittedName>
        <fullName evidence="1">Uncharacterized protein</fullName>
    </submittedName>
</protein>
<sequence>MPLSTIARRLLGRTPAPKIIIVHDIQVSRVGGCYPTVTVSSAQERFGLVSLETASRTPEIVYRPISAIKSEVHLSAPLRDGVRGDLETLFDWHLLQNPLHTLG</sequence>
<keyword evidence="2" id="KW-1185">Reference proteome</keyword>
<evidence type="ECO:0000313" key="1">
    <source>
        <dbReference type="EMBL" id="PSS22667.1"/>
    </source>
</evidence>
<dbReference type="AlphaFoldDB" id="A0A2R6R7E9"/>
<accession>A0A2R6R7E9</accession>
<proteinExistence type="predicted"/>
<organism evidence="1 2">
    <name type="scientific">Hermanssonia centrifuga</name>
    <dbReference type="NCBI Taxonomy" id="98765"/>
    <lineage>
        <taxon>Eukaryota</taxon>
        <taxon>Fungi</taxon>
        <taxon>Dikarya</taxon>
        <taxon>Basidiomycota</taxon>
        <taxon>Agaricomycotina</taxon>
        <taxon>Agaricomycetes</taxon>
        <taxon>Polyporales</taxon>
        <taxon>Meruliaceae</taxon>
        <taxon>Hermanssonia</taxon>
    </lineage>
</organism>
<comment type="caution">
    <text evidence="1">The sequence shown here is derived from an EMBL/GenBank/DDBJ whole genome shotgun (WGS) entry which is preliminary data.</text>
</comment>
<reference evidence="1 2" key="1">
    <citation type="submission" date="2018-02" db="EMBL/GenBank/DDBJ databases">
        <title>Genome sequence of the basidiomycete white-rot fungus Phlebia centrifuga.</title>
        <authorList>
            <person name="Granchi Z."/>
            <person name="Peng M."/>
            <person name="de Vries R.P."/>
            <person name="Hilden K."/>
            <person name="Makela M.R."/>
            <person name="Grigoriev I."/>
            <person name="Riley R."/>
        </authorList>
    </citation>
    <scope>NUCLEOTIDE SEQUENCE [LARGE SCALE GENOMIC DNA]</scope>
    <source>
        <strain evidence="1 2">FBCC195</strain>
    </source>
</reference>